<reference evidence="1" key="1">
    <citation type="submission" date="2021-11" db="EMBL/GenBank/DDBJ databases">
        <title>Isoprene-degrading acetogen.</title>
        <authorList>
            <person name="Yang Y."/>
            <person name="Jin H."/>
            <person name="Yan J."/>
        </authorList>
    </citation>
    <scope>NUCLEOTIDE SEQUENCE</scope>
    <source>
        <strain evidence="1">Berkeley</strain>
    </source>
</reference>
<evidence type="ECO:0000313" key="2">
    <source>
        <dbReference type="Proteomes" id="UP001163550"/>
    </source>
</evidence>
<sequence>MENRFGAWTDNDPALGSLFNERIEGPGNELIEEHNEVKAKVDKIITVSTLPPGDPDSGDNWYKVLT</sequence>
<organism evidence="1 2">
    <name type="scientific">Acetobacterium wieringae</name>
    <dbReference type="NCBI Taxonomy" id="52694"/>
    <lineage>
        <taxon>Bacteria</taxon>
        <taxon>Bacillati</taxon>
        <taxon>Bacillota</taxon>
        <taxon>Clostridia</taxon>
        <taxon>Eubacteriales</taxon>
        <taxon>Eubacteriaceae</taxon>
        <taxon>Acetobacterium</taxon>
    </lineage>
</organism>
<protein>
    <submittedName>
        <fullName evidence="1">Uncharacterized protein</fullName>
    </submittedName>
</protein>
<name>A0ABY6HE26_9FIRM</name>
<dbReference type="Proteomes" id="UP001163550">
    <property type="component" value="Chromosome"/>
</dbReference>
<accession>A0ABY6HE26</accession>
<evidence type="ECO:0000313" key="1">
    <source>
        <dbReference type="EMBL" id="UYO61796.1"/>
    </source>
</evidence>
<gene>
    <name evidence="1" type="ORF">LNN31_13525</name>
</gene>
<dbReference type="EMBL" id="CP087994">
    <property type="protein sequence ID" value="UYO61796.1"/>
    <property type="molecule type" value="Genomic_DNA"/>
</dbReference>
<proteinExistence type="predicted"/>
<dbReference type="RefSeq" id="WP_263992587.1">
    <property type="nucleotide sequence ID" value="NZ_CP087994.1"/>
</dbReference>
<keyword evidence="2" id="KW-1185">Reference proteome</keyword>